<sequence>MNKSSRQDKIDEFKREHSCYIDVIEQIFSLQTSETKELENILIAIRSVLIEKYHETPDTVAYIIIKAINTSRKHYDQYLEILKHLFKEYHSFFDNMFHHKNVYLREELALMEFFENKQNFQVEIQETIISNDNIDSLKEFTIAHQLPKINCFNVMNIDVNYLDLCAYYGSVNCFMFLKDNFGFGITNKTLQLSFIGKNIDIINTCINSYHKDELNNVMNFIVASHNFDFIKKAIEIYNLKIPISASYEYFNYRSLLYLLEMNDENQCDMIFSTIKNKNNLFLKLLMEIGYDPNLTMINYGHSLLYYAVLSKNIESVKILFDYGAIYPQNEELIFDTVNKDMIEITELLLKNGADPNSLNVMQETPLLDYTKSNHENTKMIELLLKYNVDINAKSLNGKTALHNAAYNCNKDICKLLAEKCMNLNCQDIILGNTPLHYAAISQFPENIEVLVTHGANLNIQNREGLKPIELAIRANNKEAAKILIRNGA</sequence>
<dbReference type="Pfam" id="PF12796">
    <property type="entry name" value="Ank_2"/>
    <property type="match status" value="1"/>
</dbReference>
<feature type="repeat" description="ANK" evidence="1">
    <location>
        <begin position="463"/>
        <end position="488"/>
    </location>
</feature>
<dbReference type="VEuPathDB" id="TrichDB:TVAG_235440"/>
<dbReference type="SUPFAM" id="SSF48403">
    <property type="entry name" value="Ankyrin repeat"/>
    <property type="match status" value="2"/>
</dbReference>
<dbReference type="SMR" id="A2DPR2"/>
<keyword evidence="4" id="KW-1185">Reference proteome</keyword>
<reference evidence="3" key="1">
    <citation type="submission" date="2006-10" db="EMBL/GenBank/DDBJ databases">
        <authorList>
            <person name="Amadeo P."/>
            <person name="Zhao Q."/>
            <person name="Wortman J."/>
            <person name="Fraser-Liggett C."/>
            <person name="Carlton J."/>
        </authorList>
    </citation>
    <scope>NUCLEOTIDE SEQUENCE</scope>
    <source>
        <strain evidence="3">G3</strain>
    </source>
</reference>
<evidence type="ECO:0000313" key="3">
    <source>
        <dbReference type="EMBL" id="EAY17662.1"/>
    </source>
</evidence>
<organism evidence="3 4">
    <name type="scientific">Trichomonas vaginalis (strain ATCC PRA-98 / G3)</name>
    <dbReference type="NCBI Taxonomy" id="412133"/>
    <lineage>
        <taxon>Eukaryota</taxon>
        <taxon>Metamonada</taxon>
        <taxon>Parabasalia</taxon>
        <taxon>Trichomonadida</taxon>
        <taxon>Trichomonadidae</taxon>
        <taxon>Trichomonas</taxon>
    </lineage>
</organism>
<dbReference type="EMBL" id="DS113228">
    <property type="protein sequence ID" value="EAY17662.1"/>
    <property type="molecule type" value="Genomic_DNA"/>
</dbReference>
<dbReference type="Pfam" id="PF00023">
    <property type="entry name" value="Ank"/>
    <property type="match status" value="1"/>
</dbReference>
<feature type="repeat" description="ANK" evidence="1">
    <location>
        <begin position="430"/>
        <end position="462"/>
    </location>
</feature>
<dbReference type="InParanoid" id="A2DPR2"/>
<dbReference type="PROSITE" id="PS50088">
    <property type="entry name" value="ANK_REPEAT"/>
    <property type="match status" value="3"/>
</dbReference>
<dbReference type="InterPro" id="IPR002110">
    <property type="entry name" value="Ankyrin_rpt"/>
</dbReference>
<dbReference type="Pfam" id="PF11929">
    <property type="entry name" value="DUF3447"/>
    <property type="match status" value="1"/>
</dbReference>
<evidence type="ECO:0000256" key="1">
    <source>
        <dbReference type="PROSITE-ProRule" id="PRU00023"/>
    </source>
</evidence>
<proteinExistence type="predicted"/>
<reference evidence="3" key="2">
    <citation type="journal article" date="2007" name="Science">
        <title>Draft genome sequence of the sexually transmitted pathogen Trichomonas vaginalis.</title>
        <authorList>
            <person name="Carlton J.M."/>
            <person name="Hirt R.P."/>
            <person name="Silva J.C."/>
            <person name="Delcher A.L."/>
            <person name="Schatz M."/>
            <person name="Zhao Q."/>
            <person name="Wortman J.R."/>
            <person name="Bidwell S.L."/>
            <person name="Alsmark U.C.M."/>
            <person name="Besteiro S."/>
            <person name="Sicheritz-Ponten T."/>
            <person name="Noel C.J."/>
            <person name="Dacks J.B."/>
            <person name="Foster P.G."/>
            <person name="Simillion C."/>
            <person name="Van de Peer Y."/>
            <person name="Miranda-Saavedra D."/>
            <person name="Barton G.J."/>
            <person name="Westrop G.D."/>
            <person name="Mueller S."/>
            <person name="Dessi D."/>
            <person name="Fiori P.L."/>
            <person name="Ren Q."/>
            <person name="Paulsen I."/>
            <person name="Zhang H."/>
            <person name="Bastida-Corcuera F.D."/>
            <person name="Simoes-Barbosa A."/>
            <person name="Brown M.T."/>
            <person name="Hayes R.D."/>
            <person name="Mukherjee M."/>
            <person name="Okumura C.Y."/>
            <person name="Schneider R."/>
            <person name="Smith A.J."/>
            <person name="Vanacova S."/>
            <person name="Villalvazo M."/>
            <person name="Haas B.J."/>
            <person name="Pertea M."/>
            <person name="Feldblyum T.V."/>
            <person name="Utterback T.R."/>
            <person name="Shu C.L."/>
            <person name="Osoegawa K."/>
            <person name="de Jong P.J."/>
            <person name="Hrdy I."/>
            <person name="Horvathova L."/>
            <person name="Zubacova Z."/>
            <person name="Dolezal P."/>
            <person name="Malik S.B."/>
            <person name="Logsdon J.M. Jr."/>
            <person name="Henze K."/>
            <person name="Gupta A."/>
            <person name="Wang C.C."/>
            <person name="Dunne R.L."/>
            <person name="Upcroft J.A."/>
            <person name="Upcroft P."/>
            <person name="White O."/>
            <person name="Salzberg S.L."/>
            <person name="Tang P."/>
            <person name="Chiu C.-H."/>
            <person name="Lee Y.-S."/>
            <person name="Embley T.M."/>
            <person name="Coombs G.H."/>
            <person name="Mottram J.C."/>
            <person name="Tachezy J."/>
            <person name="Fraser-Liggett C.M."/>
            <person name="Johnson P.J."/>
        </authorList>
    </citation>
    <scope>NUCLEOTIDE SEQUENCE [LARGE SCALE GENOMIC DNA]</scope>
    <source>
        <strain evidence="3">G3</strain>
    </source>
</reference>
<dbReference type="RefSeq" id="XP_001329797.1">
    <property type="nucleotide sequence ID" value="XM_001329762.1"/>
</dbReference>
<feature type="repeat" description="ANK" evidence="1">
    <location>
        <begin position="396"/>
        <end position="428"/>
    </location>
</feature>
<dbReference type="InterPro" id="IPR036770">
    <property type="entry name" value="Ankyrin_rpt-contain_sf"/>
</dbReference>
<dbReference type="PANTHER" id="PTHR24182">
    <property type="entry name" value="ANKYRIN REPEAT AND SOCS BOX CONTAINING 4"/>
    <property type="match status" value="1"/>
</dbReference>
<dbReference type="PROSITE" id="PS50297">
    <property type="entry name" value="ANK_REP_REGION"/>
    <property type="match status" value="3"/>
</dbReference>
<protein>
    <submittedName>
        <fullName evidence="3">Ankyrin repeat protein, putative</fullName>
    </submittedName>
</protein>
<accession>A2DPR2</accession>
<dbReference type="AlphaFoldDB" id="A2DPR2"/>
<dbReference type="KEGG" id="tva:4775679"/>
<dbReference type="Gene3D" id="1.25.40.20">
    <property type="entry name" value="Ankyrin repeat-containing domain"/>
    <property type="match status" value="1"/>
</dbReference>
<dbReference type="Proteomes" id="UP000001542">
    <property type="component" value="Unassembled WGS sequence"/>
</dbReference>
<dbReference type="OrthoDB" id="9995210at2759"/>
<dbReference type="InterPro" id="IPR020683">
    <property type="entry name" value="DUF3447"/>
</dbReference>
<dbReference type="eggNOG" id="KOG0510">
    <property type="taxonomic scope" value="Eukaryota"/>
</dbReference>
<dbReference type="PANTHER" id="PTHR24182:SF13">
    <property type="entry name" value="LD18443P"/>
    <property type="match status" value="1"/>
</dbReference>
<keyword evidence="1" id="KW-0040">ANK repeat</keyword>
<evidence type="ECO:0000313" key="4">
    <source>
        <dbReference type="Proteomes" id="UP000001542"/>
    </source>
</evidence>
<dbReference type="SMART" id="SM00248">
    <property type="entry name" value="ANK"/>
    <property type="match status" value="7"/>
</dbReference>
<name>A2DPR2_TRIV3</name>
<dbReference type="VEuPathDB" id="TrichDB:TVAGG3_0934630"/>
<dbReference type="STRING" id="5722.A2DPR2"/>
<evidence type="ECO:0000259" key="2">
    <source>
        <dbReference type="Pfam" id="PF11929"/>
    </source>
</evidence>
<feature type="domain" description="DUF3447" evidence="2">
    <location>
        <begin position="184"/>
        <end position="257"/>
    </location>
</feature>
<gene>
    <name evidence="3" type="ORF">TVAG_235440</name>
</gene>